<accession>A0A4P9W813</accession>
<dbReference type="Proteomes" id="UP000269721">
    <property type="component" value="Unassembled WGS sequence"/>
</dbReference>
<dbReference type="EMBL" id="KZ996583">
    <property type="protein sequence ID" value="RKO88641.1"/>
    <property type="molecule type" value="Genomic_DNA"/>
</dbReference>
<gene>
    <name evidence="1" type="ORF">BDK51DRAFT_48260</name>
</gene>
<keyword evidence="2" id="KW-1185">Reference proteome</keyword>
<evidence type="ECO:0000313" key="2">
    <source>
        <dbReference type="Proteomes" id="UP000269721"/>
    </source>
</evidence>
<proteinExistence type="predicted"/>
<name>A0A4P9W813_9FUNG</name>
<organism evidence="1 2">
    <name type="scientific">Blyttiomyces helicus</name>
    <dbReference type="NCBI Taxonomy" id="388810"/>
    <lineage>
        <taxon>Eukaryota</taxon>
        <taxon>Fungi</taxon>
        <taxon>Fungi incertae sedis</taxon>
        <taxon>Chytridiomycota</taxon>
        <taxon>Chytridiomycota incertae sedis</taxon>
        <taxon>Chytridiomycetes</taxon>
        <taxon>Chytridiomycetes incertae sedis</taxon>
        <taxon>Blyttiomyces</taxon>
    </lineage>
</organism>
<sequence>MKKGRVGSARWRTDADAKAALSFSKAAEASEHHGKGLSLLVSQRCSDGGVVFDELAIKVGKAKEALGIDVGSTRPESSQVGVVADLATRLSACTFTTFARVVDAWEDIAKEFLPDTALFRMPLKNARFRLRGTDTLFEGVCFLPGPAEYDPLVGDDQLEEEEITFTVNPTRNPAFPPVASSPLPEYGSVAKGTKRPREDAVDGWQEEPLEDDTDIYRYAQIVLMRDYMSIVTRADIFSTIDACHLISDRWRGRELELDGIGLEFE</sequence>
<reference evidence="2" key="1">
    <citation type="journal article" date="2018" name="Nat. Microbiol.">
        <title>Leveraging single-cell genomics to expand the fungal tree of life.</title>
        <authorList>
            <person name="Ahrendt S.R."/>
            <person name="Quandt C.A."/>
            <person name="Ciobanu D."/>
            <person name="Clum A."/>
            <person name="Salamov A."/>
            <person name="Andreopoulos B."/>
            <person name="Cheng J.F."/>
            <person name="Woyke T."/>
            <person name="Pelin A."/>
            <person name="Henrissat B."/>
            <person name="Reynolds N.K."/>
            <person name="Benny G.L."/>
            <person name="Smith M.E."/>
            <person name="James T.Y."/>
            <person name="Grigoriev I.V."/>
        </authorList>
    </citation>
    <scope>NUCLEOTIDE SEQUENCE [LARGE SCALE GENOMIC DNA]</scope>
</reference>
<evidence type="ECO:0000313" key="1">
    <source>
        <dbReference type="EMBL" id="RKO88641.1"/>
    </source>
</evidence>
<dbReference type="AlphaFoldDB" id="A0A4P9W813"/>
<protein>
    <submittedName>
        <fullName evidence="1">Uncharacterized protein</fullName>
    </submittedName>
</protein>